<dbReference type="InterPro" id="IPR007557">
    <property type="entry name" value="PSP1_C"/>
</dbReference>
<protein>
    <recommendedName>
        <fullName evidence="2">PSP1 C-terminal domain-containing protein</fullName>
    </recommendedName>
</protein>
<dbReference type="GO" id="GO:0005737">
    <property type="term" value="C:cytoplasm"/>
    <property type="evidence" value="ECO:0007669"/>
    <property type="project" value="TreeGrafter"/>
</dbReference>
<feature type="compositionally biased region" description="Low complexity" evidence="1">
    <location>
        <begin position="382"/>
        <end position="393"/>
    </location>
</feature>
<dbReference type="GeneID" id="40322776"/>
<name>A0A3R7RAE6_9TRYP</name>
<evidence type="ECO:0000256" key="1">
    <source>
        <dbReference type="SAM" id="MobiDB-lite"/>
    </source>
</evidence>
<comment type="caution">
    <text evidence="3">The sequence shown here is derived from an EMBL/GenBank/DDBJ whole genome shotgun (WGS) entry which is preliminary data.</text>
</comment>
<dbReference type="OrthoDB" id="248372at2759"/>
<gene>
    <name evidence="3" type="ORF">Tco025E_09165</name>
</gene>
<dbReference type="PANTHER" id="PTHR43830:SF20">
    <property type="entry name" value="PSP1 C-TERMINAL DOMAIN-CONTAINING PROTEIN"/>
    <property type="match status" value="1"/>
</dbReference>
<feature type="region of interest" description="Disordered" evidence="1">
    <location>
        <begin position="223"/>
        <end position="323"/>
    </location>
</feature>
<feature type="region of interest" description="Disordered" evidence="1">
    <location>
        <begin position="380"/>
        <end position="403"/>
    </location>
</feature>
<feature type="region of interest" description="Disordered" evidence="1">
    <location>
        <begin position="86"/>
        <end position="109"/>
    </location>
</feature>
<dbReference type="PROSITE" id="PS51411">
    <property type="entry name" value="PSP1_C"/>
    <property type="match status" value="1"/>
</dbReference>
<dbReference type="RefSeq" id="XP_029223902.1">
    <property type="nucleotide sequence ID" value="XM_029375990.1"/>
</dbReference>
<dbReference type="Pfam" id="PF04468">
    <property type="entry name" value="PSP1"/>
    <property type="match status" value="1"/>
</dbReference>
<feature type="region of interest" description="Disordered" evidence="1">
    <location>
        <begin position="1"/>
        <end position="56"/>
    </location>
</feature>
<evidence type="ECO:0000259" key="2">
    <source>
        <dbReference type="PROSITE" id="PS51411"/>
    </source>
</evidence>
<dbReference type="InterPro" id="IPR047767">
    <property type="entry name" value="PSP1-like"/>
</dbReference>
<organism evidence="3 4">
    <name type="scientific">Trypanosoma conorhini</name>
    <dbReference type="NCBI Taxonomy" id="83891"/>
    <lineage>
        <taxon>Eukaryota</taxon>
        <taxon>Discoba</taxon>
        <taxon>Euglenozoa</taxon>
        <taxon>Kinetoplastea</taxon>
        <taxon>Metakinetoplastina</taxon>
        <taxon>Trypanosomatida</taxon>
        <taxon>Trypanosomatidae</taxon>
        <taxon>Trypanosoma</taxon>
    </lineage>
</organism>
<feature type="compositionally biased region" description="Polar residues" evidence="1">
    <location>
        <begin position="244"/>
        <end position="256"/>
    </location>
</feature>
<feature type="compositionally biased region" description="Basic residues" evidence="1">
    <location>
        <begin position="280"/>
        <end position="290"/>
    </location>
</feature>
<proteinExistence type="predicted"/>
<dbReference type="Proteomes" id="UP000284403">
    <property type="component" value="Unassembled WGS sequence"/>
</dbReference>
<feature type="compositionally biased region" description="Polar residues" evidence="1">
    <location>
        <begin position="291"/>
        <end position="312"/>
    </location>
</feature>
<feature type="compositionally biased region" description="Basic and acidic residues" evidence="1">
    <location>
        <begin position="264"/>
        <end position="275"/>
    </location>
</feature>
<accession>A0A3R7RAE6</accession>
<feature type="domain" description="PSP1 C-terminal" evidence="2">
    <location>
        <begin position="407"/>
        <end position="493"/>
    </location>
</feature>
<dbReference type="PANTHER" id="PTHR43830">
    <property type="entry name" value="PROTEIN PSP1"/>
    <property type="match status" value="1"/>
</dbReference>
<evidence type="ECO:0000313" key="3">
    <source>
        <dbReference type="EMBL" id="RNE98789.1"/>
    </source>
</evidence>
<feature type="compositionally biased region" description="Basic and acidic residues" evidence="1">
    <location>
        <begin position="29"/>
        <end position="41"/>
    </location>
</feature>
<evidence type="ECO:0000313" key="4">
    <source>
        <dbReference type="Proteomes" id="UP000284403"/>
    </source>
</evidence>
<dbReference type="AlphaFoldDB" id="A0A3R7RAE6"/>
<feature type="compositionally biased region" description="Polar residues" evidence="1">
    <location>
        <begin position="1"/>
        <end position="12"/>
    </location>
</feature>
<sequence length="497" mass="53829">MRQVQGGLNEQGPSGGPTSGTLNFFLASGERHPQSYADRMKGRPVGPHQPASVPVYAPSKTPRLLQFVDMTTNKAGITPFFSLNSDTADAGGNNPVEDTEEDAEGEEAKTHACMHPLQGRETKEEPRVMENQALQACLAMNTPMQQKQSVHVAFGTNTPSSAMGMTLSPATAVRSVVQTTPSTVARSNVHAGTVSQRIQRNLNAVTMLGGSSSLATELESAFAEHNKKRHPGAKPNHQEEVETSLCTADTDTTQSMGCAPPDTKPQRRPDAERMDSSTQRRNKEKRRGKSKNNSQPPLQRQNINANNKTTNRAGPASPALQEEILPTKDNKKYSLRLQCHGNHTNTAFSGKEFHVGDHVIFEADRGVDLGQVVHCEDTTKESSSLASDADAAAGGTGAKDGGHGPAAHVVRCATPEEVEDWKGNLVAKEAEAVAECSAACEDLGLAIHVSDAAFQFDRQKLIFLYETDERVDFRSLLQVMFSKFRCRIWMERTNAAS</sequence>
<dbReference type="EMBL" id="MKKU01001006">
    <property type="protein sequence ID" value="RNE98789.1"/>
    <property type="molecule type" value="Genomic_DNA"/>
</dbReference>
<keyword evidence="4" id="KW-1185">Reference proteome</keyword>
<reference evidence="3 4" key="1">
    <citation type="journal article" date="2018" name="BMC Genomics">
        <title>Genomic comparison of Trypanosoma conorhini and Trypanosoma rangeli to Trypanosoma cruzi strains of high and low virulence.</title>
        <authorList>
            <person name="Bradwell K.R."/>
            <person name="Koparde V.N."/>
            <person name="Matveyev A.V."/>
            <person name="Serrano M.G."/>
            <person name="Alves J.M."/>
            <person name="Parikh H."/>
            <person name="Huang B."/>
            <person name="Lee V."/>
            <person name="Espinosa-Alvarez O."/>
            <person name="Ortiz P.A."/>
            <person name="Costa-Martins A.G."/>
            <person name="Teixeira M.M."/>
            <person name="Buck G.A."/>
        </authorList>
    </citation>
    <scope>NUCLEOTIDE SEQUENCE [LARGE SCALE GENOMIC DNA]</scope>
    <source>
        <strain evidence="3 4">025E</strain>
    </source>
</reference>